<accession>A0AAV6MES4</accession>
<evidence type="ECO:0000256" key="1">
    <source>
        <dbReference type="ARBA" id="ARBA00004370"/>
    </source>
</evidence>
<dbReference type="AlphaFoldDB" id="A0AAV6MES4"/>
<dbReference type="GO" id="GO:0098542">
    <property type="term" value="P:defense response to other organism"/>
    <property type="evidence" value="ECO:0007669"/>
    <property type="project" value="InterPro"/>
</dbReference>
<dbReference type="EMBL" id="JAGKQH010000014">
    <property type="protein sequence ID" value="KAG6580740.1"/>
    <property type="molecule type" value="Genomic_DNA"/>
</dbReference>
<protein>
    <submittedName>
        <fullName evidence="4">NDR1/HIN1-like protein 10</fullName>
    </submittedName>
</protein>
<evidence type="ECO:0000256" key="3">
    <source>
        <dbReference type="SAM" id="Phobius"/>
    </source>
</evidence>
<dbReference type="GO" id="GO:0009506">
    <property type="term" value="C:plasmodesma"/>
    <property type="evidence" value="ECO:0007669"/>
    <property type="project" value="TreeGrafter"/>
</dbReference>
<organism evidence="4 5">
    <name type="scientific">Cucurbita argyrosperma subsp. sororia</name>
    <dbReference type="NCBI Taxonomy" id="37648"/>
    <lineage>
        <taxon>Eukaryota</taxon>
        <taxon>Viridiplantae</taxon>
        <taxon>Streptophyta</taxon>
        <taxon>Embryophyta</taxon>
        <taxon>Tracheophyta</taxon>
        <taxon>Spermatophyta</taxon>
        <taxon>Magnoliopsida</taxon>
        <taxon>eudicotyledons</taxon>
        <taxon>Gunneridae</taxon>
        <taxon>Pentapetalae</taxon>
        <taxon>rosids</taxon>
        <taxon>fabids</taxon>
        <taxon>Cucurbitales</taxon>
        <taxon>Cucurbitaceae</taxon>
        <taxon>Cucurbiteae</taxon>
        <taxon>Cucurbita</taxon>
    </lineage>
</organism>
<dbReference type="GO" id="GO:0005886">
    <property type="term" value="C:plasma membrane"/>
    <property type="evidence" value="ECO:0007669"/>
    <property type="project" value="TreeGrafter"/>
</dbReference>
<dbReference type="PANTHER" id="PTHR31415">
    <property type="entry name" value="OS05G0367900 PROTEIN"/>
    <property type="match status" value="1"/>
</dbReference>
<evidence type="ECO:0000313" key="4">
    <source>
        <dbReference type="EMBL" id="KAG6580740.1"/>
    </source>
</evidence>
<reference evidence="4 5" key="1">
    <citation type="journal article" date="2021" name="Hortic Res">
        <title>The domestication of Cucurbita argyrosperma as revealed by the genome of its wild relative.</title>
        <authorList>
            <person name="Barrera-Redondo J."/>
            <person name="Sanchez-de la Vega G."/>
            <person name="Aguirre-Liguori J.A."/>
            <person name="Castellanos-Morales G."/>
            <person name="Gutierrez-Guerrero Y.T."/>
            <person name="Aguirre-Dugua X."/>
            <person name="Aguirre-Planter E."/>
            <person name="Tenaillon M.I."/>
            <person name="Lira-Saade R."/>
            <person name="Eguiarte L.E."/>
        </authorList>
    </citation>
    <scope>NUCLEOTIDE SEQUENCE [LARGE SCALE GENOMIC DNA]</scope>
    <source>
        <strain evidence="4">JBR-2021</strain>
    </source>
</reference>
<proteinExistence type="predicted"/>
<dbReference type="InterPro" id="IPR044839">
    <property type="entry name" value="NDR1-like"/>
</dbReference>
<evidence type="ECO:0000256" key="2">
    <source>
        <dbReference type="ARBA" id="ARBA00023136"/>
    </source>
</evidence>
<comment type="caution">
    <text evidence="4">The sequence shown here is derived from an EMBL/GenBank/DDBJ whole genome shotgun (WGS) entry which is preliminary data.</text>
</comment>
<name>A0AAV6MES4_9ROSI</name>
<dbReference type="PANTHER" id="PTHR31415:SF4">
    <property type="entry name" value="NDR1_HIN1-LIKE PROTEIN 3"/>
    <property type="match status" value="1"/>
</dbReference>
<keyword evidence="5" id="KW-1185">Reference proteome</keyword>
<feature type="transmembrane region" description="Helical" evidence="3">
    <location>
        <begin position="29"/>
        <end position="55"/>
    </location>
</feature>
<gene>
    <name evidence="4" type="primary">NHL10</name>
    <name evidence="4" type="ORF">SDJN03_20742</name>
</gene>
<keyword evidence="2 3" id="KW-0472">Membrane</keyword>
<dbReference type="Proteomes" id="UP000685013">
    <property type="component" value="Chromosome 14"/>
</dbReference>
<keyword evidence="3" id="KW-0812">Transmembrane</keyword>
<comment type="subcellular location">
    <subcellularLocation>
        <location evidence="1">Membrane</location>
    </subcellularLocation>
</comment>
<evidence type="ECO:0000313" key="5">
    <source>
        <dbReference type="Proteomes" id="UP000685013"/>
    </source>
</evidence>
<feature type="non-terminal residue" evidence="4">
    <location>
        <position position="1"/>
    </location>
</feature>
<keyword evidence="3" id="KW-1133">Transmembrane helix</keyword>
<sequence length="216" mass="24595">MADKQPYLNANFYGPTVPPSSKRHRGRRVLCTILKVAIGFIVGVGIVLLILGLVYRPHKLEFNVTSAKLTQFNITANQLYYNLGLNVTITNPNKRYRVYYDTNEMVVLYKNRRLNSLSLPAFFQDTKSTAVLSPNNFEGQRLILLAGDEIVEFNSEKAEGQYPIDVKFFFRLRMKSGEVVLKLKPKVHCGLRVPLSNAPNSFSFVFFPNTACDFQF</sequence>